<dbReference type="eggNOG" id="COG0532">
    <property type="taxonomic scope" value="Bacteria"/>
</dbReference>
<dbReference type="PANTHER" id="PTHR43381">
    <property type="entry name" value="TRANSLATION INITIATION FACTOR IF-2-RELATED"/>
    <property type="match status" value="1"/>
</dbReference>
<dbReference type="SUPFAM" id="SSF52540">
    <property type="entry name" value="P-loop containing nucleoside triphosphate hydrolases"/>
    <property type="match status" value="1"/>
</dbReference>
<dbReference type="InterPro" id="IPR053905">
    <property type="entry name" value="EF-G-like_DII"/>
</dbReference>
<dbReference type="Pfam" id="PF04760">
    <property type="entry name" value="IF2_N"/>
    <property type="match status" value="1"/>
</dbReference>
<evidence type="ECO:0000256" key="11">
    <source>
        <dbReference type="RuleBase" id="RU000645"/>
    </source>
</evidence>
<evidence type="ECO:0000313" key="15">
    <source>
        <dbReference type="Proteomes" id="UP000028705"/>
    </source>
</evidence>
<dbReference type="OrthoDB" id="9811804at2"/>
<feature type="compositionally biased region" description="Basic and acidic residues" evidence="12">
    <location>
        <begin position="158"/>
        <end position="194"/>
    </location>
</feature>
<dbReference type="FunFam" id="3.40.50.10050:FF:000001">
    <property type="entry name" value="Translation initiation factor IF-2"/>
    <property type="match status" value="1"/>
</dbReference>
<dbReference type="InterPro" id="IPR023115">
    <property type="entry name" value="TIF_IF2_dom3"/>
</dbReference>
<dbReference type="CDD" id="cd03692">
    <property type="entry name" value="mtIF2_IVc"/>
    <property type="match status" value="1"/>
</dbReference>
<dbReference type="InterPro" id="IPR015760">
    <property type="entry name" value="TIF_IF2"/>
</dbReference>
<dbReference type="GO" id="GO:0003743">
    <property type="term" value="F:translation initiation factor activity"/>
    <property type="evidence" value="ECO:0007669"/>
    <property type="project" value="UniProtKB-UniRule"/>
</dbReference>
<dbReference type="HAMAP" id="MF_00100_B">
    <property type="entry name" value="IF_2_B"/>
    <property type="match status" value="1"/>
</dbReference>
<evidence type="ECO:0000313" key="14">
    <source>
        <dbReference type="EMBL" id="KFF13950.1"/>
    </source>
</evidence>
<dbReference type="InterPro" id="IPR009000">
    <property type="entry name" value="Transl_B-barrel_sf"/>
</dbReference>
<protein>
    <recommendedName>
        <fullName evidence="3 9">Translation initiation factor IF-2</fullName>
    </recommendedName>
</protein>
<comment type="similarity">
    <text evidence="2 9 10">Belongs to the TRAFAC class translation factor GTPase superfamily. Classic translation factor GTPase family. IF-2 subfamily.</text>
</comment>
<dbReference type="Gene3D" id="3.40.50.10050">
    <property type="entry name" value="Translation initiation factor IF- 2, domain 3"/>
    <property type="match status" value="1"/>
</dbReference>
<dbReference type="GO" id="GO:0005525">
    <property type="term" value="F:GTP binding"/>
    <property type="evidence" value="ECO:0007669"/>
    <property type="project" value="UniProtKB-KW"/>
</dbReference>
<keyword evidence="8 9" id="KW-0342">GTP-binding</keyword>
<comment type="function">
    <text evidence="9 10">One of the essential components for the initiation of protein synthesis. Protects formylmethionyl-tRNA from spontaneous hydrolysis and promotes its binding to the 30S ribosomal subunits. Also involved in the hydrolysis of GTP during the formation of the 70S ribosomal complex.</text>
</comment>
<dbReference type="EMBL" id="JPRH01000001">
    <property type="protein sequence ID" value="KFF13950.1"/>
    <property type="molecule type" value="Genomic_DNA"/>
</dbReference>
<comment type="caution">
    <text evidence="9">Lacks conserved residue(s) required for the propagation of feature annotation.</text>
</comment>
<evidence type="ECO:0000256" key="1">
    <source>
        <dbReference type="ARBA" id="ARBA00004496"/>
    </source>
</evidence>
<dbReference type="CDD" id="cd01887">
    <property type="entry name" value="IF2_eIF5B"/>
    <property type="match status" value="1"/>
</dbReference>
<evidence type="ECO:0000259" key="13">
    <source>
        <dbReference type="PROSITE" id="PS51722"/>
    </source>
</evidence>
<dbReference type="InterPro" id="IPR044145">
    <property type="entry name" value="IF2_II"/>
</dbReference>
<dbReference type="InterPro" id="IPR005225">
    <property type="entry name" value="Small_GTP-bd"/>
</dbReference>
<sequence length="987" mass="107994">MPKIRLNKAVKEFNISMSRLVEFLQSKGIVVEGNPNAQLEEAAYSALEAEFAKDGEQRKASHEVVITKVPEEKLEIEEKKTPEVIRAKANKPETRILGKIDLEPKKPEVEEVPVAPAAPVAPIVPVVEEKKEEVVVSVPEPEVKAAPEKQEFKVLDKIDLSQIESRNRPAKKDKPKVEDKKTEERPAEPVKEAPKPVAEPTAKPVEVKTEPAKNESESQESQKIETVYQKLDGPKIVGEKIDLSQFAPKPKKKRKRIEKPGGNNTPQNGGNNQQGGNNTQQGGGNRPNTGPQGNRPPGQGAAGGNRPPGQGGPGGNRFGNNQGNRPPGQGGGFKKPGQNNNNRPGQRTMPVELTDEQVKNQIKETLEKLTNKGGKSKSAKHRKDKRTYRREQDERQQEIDAQDRTLKVTEFITVGELASLMNVSPTEVISACFSLGVMVTMNQRLEADTLLLVADEFGYKIEFSDADLEEVESEEDMDTEEDLSSRAPIVTVMGHVDHGKTSLLDYIRKTNVIAGESGGITQHIGAYNVKLENGQRITFLDTPGHEAFTAMRARGAQITDIAIIVIAADDDVMPQTREAISHAQAAGVPMIIALNKVDRPSANPDNIRQQLSGMNILVEEWGGNVQAQEISAKFGNNMDVLLEKVLLQAEMLDLKANPDRAAQGVVIEASLDKGRGYVATMLVQTGTLKVGDYVVAGKNHGKVKAMLDERGRNLKEAGPSIPVTILGLDGAPTAGDKFKVYSDESEAKAIANKREQLQRELSIRTKKHTTLEELGRRIALGEFKELNIILKGDVDGSVEALSDQLQRLSTAEINVNILHKGVGQITESDVNLATASDAIIIGFNVRAGANAKDLADKEEIEIRTYSVIYAAIDEVKEAMEGMLSPEIKEQVIGNVEIREVFKISKVGTIAGCMVLSGKVTRSSKVRVLRDGIVKFEGELESLKRFKDDVREVTKGYECGLNLKGYNDIEVGDILEVYEEVAVKKKLK</sequence>
<evidence type="ECO:0000256" key="8">
    <source>
        <dbReference type="ARBA" id="ARBA00023134"/>
    </source>
</evidence>
<evidence type="ECO:0000256" key="2">
    <source>
        <dbReference type="ARBA" id="ARBA00007733"/>
    </source>
</evidence>
<feature type="domain" description="Tr-type G" evidence="13">
    <location>
        <begin position="485"/>
        <end position="655"/>
    </location>
</feature>
<dbReference type="CDD" id="cd03702">
    <property type="entry name" value="IF2_mtIF2_II"/>
    <property type="match status" value="1"/>
</dbReference>
<keyword evidence="7 9" id="KW-0648">Protein biosynthesis</keyword>
<dbReference type="InterPro" id="IPR000795">
    <property type="entry name" value="T_Tr_GTP-bd_dom"/>
</dbReference>
<accession>A0A086AB86</accession>
<keyword evidence="6 9" id="KW-0547">Nucleotide-binding</keyword>
<dbReference type="Gene3D" id="2.40.30.10">
    <property type="entry name" value="Translation factors"/>
    <property type="match status" value="2"/>
</dbReference>
<dbReference type="GO" id="GO:0005737">
    <property type="term" value="C:cytoplasm"/>
    <property type="evidence" value="ECO:0007669"/>
    <property type="project" value="UniProtKB-SubCell"/>
</dbReference>
<feature type="binding site" evidence="9">
    <location>
        <begin position="595"/>
        <end position="598"/>
    </location>
    <ligand>
        <name>GTP</name>
        <dbReference type="ChEBI" id="CHEBI:37565"/>
    </ligand>
</feature>
<feature type="compositionally biased region" description="Basic and acidic residues" evidence="12">
    <location>
        <begin position="205"/>
        <end position="223"/>
    </location>
</feature>
<dbReference type="Pfam" id="PF03144">
    <property type="entry name" value="GTP_EFTU_D2"/>
    <property type="match status" value="1"/>
</dbReference>
<feature type="compositionally biased region" description="Basic and acidic residues" evidence="12">
    <location>
        <begin position="389"/>
        <end position="401"/>
    </location>
</feature>
<dbReference type="SUPFAM" id="SSF50447">
    <property type="entry name" value="Translation proteins"/>
    <property type="match status" value="2"/>
</dbReference>
<feature type="binding site" evidence="9">
    <location>
        <begin position="494"/>
        <end position="501"/>
    </location>
    <ligand>
        <name>GTP</name>
        <dbReference type="ChEBI" id="CHEBI:37565"/>
    </ligand>
</feature>
<evidence type="ECO:0000256" key="9">
    <source>
        <dbReference type="HAMAP-Rule" id="MF_00100"/>
    </source>
</evidence>
<dbReference type="InterPro" id="IPR036925">
    <property type="entry name" value="TIF_IF2_dom3_sf"/>
</dbReference>
<evidence type="ECO:0000256" key="4">
    <source>
        <dbReference type="ARBA" id="ARBA00022490"/>
    </source>
</evidence>
<dbReference type="Gene3D" id="3.40.50.300">
    <property type="entry name" value="P-loop containing nucleotide triphosphate hydrolases"/>
    <property type="match status" value="1"/>
</dbReference>
<evidence type="ECO:0000256" key="3">
    <source>
        <dbReference type="ARBA" id="ARBA00020675"/>
    </source>
</evidence>
<keyword evidence="5 9" id="KW-0396">Initiation factor</keyword>
<dbReference type="Pfam" id="PF22042">
    <property type="entry name" value="EF-G_D2"/>
    <property type="match status" value="1"/>
</dbReference>
<dbReference type="RefSeq" id="WP_034708364.1">
    <property type="nucleotide sequence ID" value="NZ_JAODPJ010000002.1"/>
</dbReference>
<dbReference type="Pfam" id="PF11987">
    <property type="entry name" value="IF-2"/>
    <property type="match status" value="1"/>
</dbReference>
<keyword evidence="15" id="KW-1185">Reference proteome</keyword>
<feature type="compositionally biased region" description="Basic residues" evidence="12">
    <location>
        <begin position="374"/>
        <end position="388"/>
    </location>
</feature>
<evidence type="ECO:0000256" key="6">
    <source>
        <dbReference type="ARBA" id="ARBA00022741"/>
    </source>
</evidence>
<reference evidence="14 15" key="1">
    <citation type="submission" date="2014-07" db="EMBL/GenBank/DDBJ databases">
        <title>Genome of Chryseobacterium soli DSM 19298.</title>
        <authorList>
            <person name="Stropko S.J."/>
            <person name="Pipes S.E."/>
            <person name="Newman J."/>
        </authorList>
    </citation>
    <scope>NUCLEOTIDE SEQUENCE [LARGE SCALE GENOMIC DNA]</scope>
    <source>
        <strain evidence="14 15">DSM 19298</strain>
    </source>
</reference>
<feature type="region of interest" description="Disordered" evidence="12">
    <location>
        <begin position="158"/>
        <end position="354"/>
    </location>
</feature>
<dbReference type="NCBIfam" id="TIGR00487">
    <property type="entry name" value="IF-2"/>
    <property type="match status" value="1"/>
</dbReference>
<dbReference type="Pfam" id="PF00009">
    <property type="entry name" value="GTP_EFTU"/>
    <property type="match status" value="1"/>
</dbReference>
<dbReference type="InterPro" id="IPR004161">
    <property type="entry name" value="EFTu-like_2"/>
</dbReference>
<dbReference type="PANTHER" id="PTHR43381:SF5">
    <property type="entry name" value="TR-TYPE G DOMAIN-CONTAINING PROTEIN"/>
    <property type="match status" value="1"/>
</dbReference>
<dbReference type="FunFam" id="2.40.30.10:FF:000007">
    <property type="entry name" value="Translation initiation factor IF-2"/>
    <property type="match status" value="1"/>
</dbReference>
<evidence type="ECO:0000256" key="7">
    <source>
        <dbReference type="ARBA" id="ARBA00022917"/>
    </source>
</evidence>
<organism evidence="14 15">
    <name type="scientific">Chryseobacterium soli</name>
    <dbReference type="NCBI Taxonomy" id="445961"/>
    <lineage>
        <taxon>Bacteria</taxon>
        <taxon>Pseudomonadati</taxon>
        <taxon>Bacteroidota</taxon>
        <taxon>Flavobacteriia</taxon>
        <taxon>Flavobacteriales</taxon>
        <taxon>Weeksellaceae</taxon>
        <taxon>Chryseobacterium group</taxon>
        <taxon>Chryseobacterium</taxon>
    </lineage>
</organism>
<keyword evidence="4 9" id="KW-0963">Cytoplasm</keyword>
<proteinExistence type="inferred from homology"/>
<dbReference type="PROSITE" id="PS01176">
    <property type="entry name" value="IF2"/>
    <property type="match status" value="1"/>
</dbReference>
<evidence type="ECO:0000256" key="5">
    <source>
        <dbReference type="ARBA" id="ARBA00022540"/>
    </source>
</evidence>
<feature type="region of interest" description="Disordered" evidence="12">
    <location>
        <begin position="366"/>
        <end position="401"/>
    </location>
</feature>
<feature type="compositionally biased region" description="Low complexity" evidence="12">
    <location>
        <begin position="260"/>
        <end position="308"/>
    </location>
</feature>
<comment type="subcellular location">
    <subcellularLocation>
        <location evidence="1 9 11">Cytoplasm</location>
    </subcellularLocation>
</comment>
<gene>
    <name evidence="9" type="primary">infB</name>
    <name evidence="14" type="ORF">IW15_00415</name>
</gene>
<dbReference type="FunFam" id="2.40.30.10:FF:000008">
    <property type="entry name" value="Translation initiation factor IF-2"/>
    <property type="match status" value="1"/>
</dbReference>
<dbReference type="InterPro" id="IPR006847">
    <property type="entry name" value="IF2_N"/>
</dbReference>
<evidence type="ECO:0000256" key="10">
    <source>
        <dbReference type="RuleBase" id="RU000644"/>
    </source>
</evidence>
<dbReference type="SUPFAM" id="SSF52156">
    <property type="entry name" value="Initiation factor IF2/eIF5b, domain 3"/>
    <property type="match status" value="1"/>
</dbReference>
<dbReference type="FunFam" id="3.40.50.300:FF:000019">
    <property type="entry name" value="Translation initiation factor IF-2"/>
    <property type="match status" value="1"/>
</dbReference>
<dbReference type="GO" id="GO:0003924">
    <property type="term" value="F:GTPase activity"/>
    <property type="evidence" value="ECO:0007669"/>
    <property type="project" value="UniProtKB-UniRule"/>
</dbReference>
<dbReference type="NCBIfam" id="TIGR00231">
    <property type="entry name" value="small_GTP"/>
    <property type="match status" value="1"/>
</dbReference>
<dbReference type="AlphaFoldDB" id="A0A086AB86"/>
<evidence type="ECO:0000256" key="12">
    <source>
        <dbReference type="SAM" id="MobiDB-lite"/>
    </source>
</evidence>
<comment type="caution">
    <text evidence="14">The sequence shown here is derived from an EMBL/GenBank/DDBJ whole genome shotgun (WGS) entry which is preliminary data.</text>
</comment>
<dbReference type="InterPro" id="IPR027417">
    <property type="entry name" value="P-loop_NTPase"/>
</dbReference>
<dbReference type="STRING" id="445961.IW15_00415"/>
<name>A0A086AB86_9FLAO</name>
<dbReference type="Proteomes" id="UP000028705">
    <property type="component" value="Unassembled WGS sequence"/>
</dbReference>
<dbReference type="PROSITE" id="PS51722">
    <property type="entry name" value="G_TR_2"/>
    <property type="match status" value="1"/>
</dbReference>
<dbReference type="InterPro" id="IPR000178">
    <property type="entry name" value="TF_IF2_bacterial-like"/>
</dbReference>
<feature type="binding site" evidence="9">
    <location>
        <begin position="541"/>
        <end position="545"/>
    </location>
    <ligand>
        <name>GTP</name>
        <dbReference type="ChEBI" id="CHEBI:37565"/>
    </ligand>
</feature>
<feature type="compositionally biased region" description="Low complexity" evidence="12">
    <location>
        <begin position="318"/>
        <end position="327"/>
    </location>
</feature>